<evidence type="ECO:0000313" key="1">
    <source>
        <dbReference type="EMBL" id="AQK59287.1"/>
    </source>
</evidence>
<name>A0A1D6QNZ1_MAIZE</name>
<dbReference type="EMBL" id="CM000780">
    <property type="protein sequence ID" value="AQK59287.1"/>
    <property type="molecule type" value="Genomic_DNA"/>
</dbReference>
<sequence>MFEICLNSAGICPRRFRRSWKSAASAASSTTSSPTPCINHGTQVFLKFLFYALFFGLFLFLRNIHYTWF</sequence>
<protein>
    <submittedName>
        <fullName evidence="1">Uncharacterized protein</fullName>
    </submittedName>
</protein>
<proteinExistence type="predicted"/>
<dbReference type="AlphaFoldDB" id="A0A1D6QNZ1"/>
<dbReference type="InParanoid" id="A0A1D6QNZ1"/>
<accession>A0A1D6QNZ1</accession>
<reference evidence="1" key="1">
    <citation type="submission" date="2015-12" db="EMBL/GenBank/DDBJ databases">
        <title>Update maize B73 reference genome by single molecule sequencing technologies.</title>
        <authorList>
            <consortium name="Maize Genome Sequencing Project"/>
            <person name="Ware D."/>
        </authorList>
    </citation>
    <scope>NUCLEOTIDE SEQUENCE</scope>
    <source>
        <tissue evidence="1">Seedling</tissue>
    </source>
</reference>
<organism evidence="1">
    <name type="scientific">Zea mays</name>
    <name type="common">Maize</name>
    <dbReference type="NCBI Taxonomy" id="4577"/>
    <lineage>
        <taxon>Eukaryota</taxon>
        <taxon>Viridiplantae</taxon>
        <taxon>Streptophyta</taxon>
        <taxon>Embryophyta</taxon>
        <taxon>Tracheophyta</taxon>
        <taxon>Spermatophyta</taxon>
        <taxon>Magnoliopsida</taxon>
        <taxon>Liliopsida</taxon>
        <taxon>Poales</taxon>
        <taxon>Poaceae</taxon>
        <taxon>PACMAD clade</taxon>
        <taxon>Panicoideae</taxon>
        <taxon>Andropogonodae</taxon>
        <taxon>Andropogoneae</taxon>
        <taxon>Tripsacinae</taxon>
        <taxon>Zea</taxon>
    </lineage>
</organism>
<gene>
    <name evidence="1" type="ORF">ZEAMMB73_Zm00001d053337</name>
</gene>